<feature type="domain" description="Heterokaryon incompatibility" evidence="3">
    <location>
        <begin position="244"/>
        <end position="355"/>
    </location>
</feature>
<gene>
    <name evidence="4" type="ORF">ABOM_004795</name>
</gene>
<comment type="caution">
    <text evidence="4">The sequence shown here is derived from an EMBL/GenBank/DDBJ whole genome shotgun (WGS) entry which is preliminary data.</text>
</comment>
<evidence type="ECO:0000256" key="1">
    <source>
        <dbReference type="PROSITE-ProRule" id="PRU00023"/>
    </source>
</evidence>
<dbReference type="AlphaFoldDB" id="A0A1F8A4P7"/>
<dbReference type="SMART" id="SM00248">
    <property type="entry name" value="ANK"/>
    <property type="match status" value="2"/>
</dbReference>
<dbReference type="OrthoDB" id="2157530at2759"/>
<dbReference type="Gene3D" id="1.25.40.20">
    <property type="entry name" value="Ankyrin repeat-containing domain"/>
    <property type="match status" value="1"/>
</dbReference>
<evidence type="ECO:0000256" key="2">
    <source>
        <dbReference type="SAM" id="MobiDB-lite"/>
    </source>
</evidence>
<dbReference type="PANTHER" id="PTHR24148:SF64">
    <property type="entry name" value="HETEROKARYON INCOMPATIBILITY DOMAIN-CONTAINING PROTEIN"/>
    <property type="match status" value="1"/>
</dbReference>
<dbReference type="InterPro" id="IPR052895">
    <property type="entry name" value="HetReg/Transcr_Mod"/>
</dbReference>
<keyword evidence="5" id="KW-1185">Reference proteome</keyword>
<dbReference type="InterPro" id="IPR002110">
    <property type="entry name" value="Ankyrin_rpt"/>
</dbReference>
<feature type="compositionally biased region" description="Polar residues" evidence="2">
    <location>
        <begin position="1"/>
        <end position="17"/>
    </location>
</feature>
<dbReference type="PROSITE" id="PS50297">
    <property type="entry name" value="ANK_REP_REGION"/>
    <property type="match status" value="2"/>
</dbReference>
<dbReference type="Pfam" id="PF26639">
    <property type="entry name" value="Het-6_barrel"/>
    <property type="match status" value="1"/>
</dbReference>
<feature type="region of interest" description="Disordered" evidence="2">
    <location>
        <begin position="1"/>
        <end position="24"/>
    </location>
</feature>
<dbReference type="STRING" id="109264.A0A1F8A4P7"/>
<dbReference type="PROSITE" id="PS50088">
    <property type="entry name" value="ANK_REPEAT"/>
    <property type="match status" value="2"/>
</dbReference>
<name>A0A1F8A4P7_9EURO</name>
<accession>A0A1F8A4P7</accession>
<dbReference type="InterPro" id="IPR036770">
    <property type="entry name" value="Ankyrin_rpt-contain_sf"/>
</dbReference>
<dbReference type="Proteomes" id="UP000179179">
    <property type="component" value="Unassembled WGS sequence"/>
</dbReference>
<evidence type="ECO:0000313" key="4">
    <source>
        <dbReference type="EMBL" id="OGM46335.1"/>
    </source>
</evidence>
<evidence type="ECO:0000313" key="5">
    <source>
        <dbReference type="Proteomes" id="UP000179179"/>
    </source>
</evidence>
<dbReference type="EMBL" id="LYCR01000032">
    <property type="protein sequence ID" value="OGM46335.1"/>
    <property type="molecule type" value="Genomic_DNA"/>
</dbReference>
<feature type="repeat" description="ANK" evidence="1">
    <location>
        <begin position="168"/>
        <end position="200"/>
    </location>
</feature>
<evidence type="ECO:0000259" key="3">
    <source>
        <dbReference type="Pfam" id="PF06985"/>
    </source>
</evidence>
<organism evidence="4 5">
    <name type="scientific">Aspergillus bombycis</name>
    <dbReference type="NCBI Taxonomy" id="109264"/>
    <lineage>
        <taxon>Eukaryota</taxon>
        <taxon>Fungi</taxon>
        <taxon>Dikarya</taxon>
        <taxon>Ascomycota</taxon>
        <taxon>Pezizomycotina</taxon>
        <taxon>Eurotiomycetes</taxon>
        <taxon>Eurotiomycetidae</taxon>
        <taxon>Eurotiales</taxon>
        <taxon>Aspergillaceae</taxon>
        <taxon>Aspergillus</taxon>
    </lineage>
</organism>
<keyword evidence="1" id="KW-0040">ANK repeat</keyword>
<feature type="repeat" description="ANK" evidence="1">
    <location>
        <begin position="135"/>
        <end position="167"/>
    </location>
</feature>
<dbReference type="InterPro" id="IPR010730">
    <property type="entry name" value="HET"/>
</dbReference>
<sequence length="832" mass="93080">MAETNNQSSATLSTQSEPGDLYEYEPLPTPTSIRLIKVEGKDQDGAVHVRLKTIDLKDAPWYHAVSYTWGNPHTELPHAQATHAAYSQKYPPEYREPIVANGKRLYVSRSAYDVLVSVPKDAWAKRCNQRNPNNQLRASIHSACMTNKIEFVEELISAGVDINVQDELGRTPLSYAARLGKPDFVELLLAAGADPNMVDENNDRPVDHARESGVDEVIKCLEEAEKRDKADGPATSWPEGPQMWCWVDQICIDQSNLEERASQVSIMDQIYECASYTLIWLGLEDAYTETAVETICKLYSAQGDFIHGNDIIPYKHQPQEIYDTADIPYVSLAEWTAVATLFLRPYLRRLWVIQENILSDTCLGYCGRFEVPWRAFCTVAQQIYFRQLVLGRVTSTEFIDINSPVVAIESEIVHLTQWKDRLQRGDQASMPKALSLENLLFETWTFRATDPRDKVFGLYGLLAKAGTVPWKPDYSKSAAQVYADATKEVMRNAGELRMLSAVLDRSLHNISDLPSWVPDYSVPFCNMMCANYNAAGHLPQQAIQPAPWNILTVSGLKIDTVLQTGNTTSGPKQISMFFDARWFELALLVPHPYHNSQARTEALWRTLCADQKKDGSFPAPTAYGALFRNMLCRLTCVKAEETARAAEQDPNVVVLEAALYHIRQILSNPPISNLSLEDIQRTFGDPDTNLSSPDLQTLTHLLYKLHFLGVVEEDPWTPTIDEIEGSYRSAKWQTWEESSALPGDGIEYHEALRSKHGRRCLFVTEKRFLGLGPASMLDGDEVWVVPGAGAAFILRPVGQGTFALVGEAYVHGAMNGEVIEQSGAGLSSIRLV</sequence>
<dbReference type="SUPFAM" id="SSF48403">
    <property type="entry name" value="Ankyrin repeat"/>
    <property type="match status" value="1"/>
</dbReference>
<proteinExistence type="predicted"/>
<dbReference type="Pfam" id="PF06985">
    <property type="entry name" value="HET"/>
    <property type="match status" value="1"/>
</dbReference>
<dbReference type="Pfam" id="PF12796">
    <property type="entry name" value="Ank_2"/>
    <property type="match status" value="1"/>
</dbReference>
<dbReference type="GeneID" id="34448185"/>
<reference evidence="4 5" key="1">
    <citation type="journal article" date="2016" name="Genome Biol. Evol.">
        <title>Draft genome sequence of an aflatoxigenic Aspergillus species, A. bombycis.</title>
        <authorList>
            <person name="Moore G.G."/>
            <person name="Mack B.M."/>
            <person name="Beltz S.B."/>
            <person name="Gilbert M.K."/>
        </authorList>
    </citation>
    <scope>NUCLEOTIDE SEQUENCE [LARGE SCALE GENOMIC DNA]</scope>
    <source>
        <strain evidence="5">NRRL 26010</strain>
    </source>
</reference>
<dbReference type="RefSeq" id="XP_022390052.1">
    <property type="nucleotide sequence ID" value="XM_022531924.1"/>
</dbReference>
<protein>
    <submittedName>
        <fullName evidence="4">Ankyrin and HET domain protein</fullName>
    </submittedName>
</protein>
<dbReference type="PANTHER" id="PTHR24148">
    <property type="entry name" value="ANKYRIN REPEAT DOMAIN-CONTAINING PROTEIN 39 HOMOLOG-RELATED"/>
    <property type="match status" value="1"/>
</dbReference>